<dbReference type="AlphaFoldDB" id="D3BDL5"/>
<protein>
    <submittedName>
        <fullName evidence="1">Uncharacterized protein</fullName>
    </submittedName>
</protein>
<evidence type="ECO:0000313" key="2">
    <source>
        <dbReference type="Proteomes" id="UP000001396"/>
    </source>
</evidence>
<dbReference type="Proteomes" id="UP000001396">
    <property type="component" value="Unassembled WGS sequence"/>
</dbReference>
<name>D3BDL5_HETP5</name>
<comment type="caution">
    <text evidence="1">The sequence shown here is derived from an EMBL/GenBank/DDBJ whole genome shotgun (WGS) entry which is preliminary data.</text>
</comment>
<dbReference type="RefSeq" id="XP_020432116.1">
    <property type="nucleotide sequence ID" value="XM_020577668.1"/>
</dbReference>
<keyword evidence="2" id="KW-1185">Reference proteome</keyword>
<organism evidence="1 2">
    <name type="scientific">Heterostelium pallidum (strain ATCC 26659 / Pp 5 / PN500)</name>
    <name type="common">Cellular slime mold</name>
    <name type="synonym">Polysphondylium pallidum</name>
    <dbReference type="NCBI Taxonomy" id="670386"/>
    <lineage>
        <taxon>Eukaryota</taxon>
        <taxon>Amoebozoa</taxon>
        <taxon>Evosea</taxon>
        <taxon>Eumycetozoa</taxon>
        <taxon>Dictyostelia</taxon>
        <taxon>Acytosteliales</taxon>
        <taxon>Acytosteliaceae</taxon>
        <taxon>Heterostelium</taxon>
    </lineage>
</organism>
<accession>D3BDL5</accession>
<evidence type="ECO:0000313" key="1">
    <source>
        <dbReference type="EMBL" id="EFA79996.1"/>
    </source>
</evidence>
<dbReference type="InParanoid" id="D3BDL5"/>
<sequence>MRCAESIVASTTNTPAIAKNAQTNGTEGKNKRLINISPVGVGVGFGSLLKLLL</sequence>
<reference evidence="1 2" key="1">
    <citation type="journal article" date="2011" name="Genome Res.">
        <title>Phylogeny-wide analysis of social amoeba genomes highlights ancient origins for complex intercellular communication.</title>
        <authorList>
            <person name="Heidel A.J."/>
            <person name="Lawal H.M."/>
            <person name="Felder M."/>
            <person name="Schilde C."/>
            <person name="Helps N.R."/>
            <person name="Tunggal B."/>
            <person name="Rivero F."/>
            <person name="John U."/>
            <person name="Schleicher M."/>
            <person name="Eichinger L."/>
            <person name="Platzer M."/>
            <person name="Noegel A.A."/>
            <person name="Schaap P."/>
            <person name="Gloeckner G."/>
        </authorList>
    </citation>
    <scope>NUCLEOTIDE SEQUENCE [LARGE SCALE GENOMIC DNA]</scope>
    <source>
        <strain evidence="2">ATCC 26659 / Pp 5 / PN500</strain>
    </source>
</reference>
<gene>
    <name evidence="1" type="ORF">PPL_06817</name>
</gene>
<proteinExistence type="predicted"/>
<dbReference type="EMBL" id="ADBJ01000031">
    <property type="protein sequence ID" value="EFA79996.1"/>
    <property type="molecule type" value="Genomic_DNA"/>
</dbReference>
<dbReference type="GeneID" id="31362298"/>